<proteinExistence type="predicted"/>
<dbReference type="RefSeq" id="XP_022949234.1">
    <property type="nucleotide sequence ID" value="XM_023093466.1"/>
</dbReference>
<protein>
    <submittedName>
        <fullName evidence="2">Uncharacterized protein LOC111452648</fullName>
    </submittedName>
</protein>
<evidence type="ECO:0000313" key="2">
    <source>
        <dbReference type="RefSeq" id="XP_022949234.1"/>
    </source>
</evidence>
<accession>A0A6J1GC90</accession>
<organism evidence="1 2">
    <name type="scientific">Cucurbita moschata</name>
    <name type="common">Winter crookneck squash</name>
    <name type="synonym">Cucurbita pepo var. moschata</name>
    <dbReference type="NCBI Taxonomy" id="3662"/>
    <lineage>
        <taxon>Eukaryota</taxon>
        <taxon>Viridiplantae</taxon>
        <taxon>Streptophyta</taxon>
        <taxon>Embryophyta</taxon>
        <taxon>Tracheophyta</taxon>
        <taxon>Spermatophyta</taxon>
        <taxon>Magnoliopsida</taxon>
        <taxon>eudicotyledons</taxon>
        <taxon>Gunneridae</taxon>
        <taxon>Pentapetalae</taxon>
        <taxon>rosids</taxon>
        <taxon>fabids</taxon>
        <taxon>Cucurbitales</taxon>
        <taxon>Cucurbitaceae</taxon>
        <taxon>Cucurbiteae</taxon>
        <taxon>Cucurbita</taxon>
    </lineage>
</organism>
<dbReference type="AlphaFoldDB" id="A0A6J1GC90"/>
<dbReference type="GeneID" id="111452648"/>
<dbReference type="KEGG" id="cmos:111452648"/>
<keyword evidence="1" id="KW-1185">Reference proteome</keyword>
<gene>
    <name evidence="2" type="primary">LOC111452648</name>
</gene>
<dbReference type="SUPFAM" id="SSF53474">
    <property type="entry name" value="alpha/beta-Hydrolases"/>
    <property type="match status" value="1"/>
</dbReference>
<dbReference type="PANTHER" id="PTHR45763">
    <property type="entry name" value="HYDROLASE, ALPHA/BETA FOLD FAMILY PROTEIN, EXPRESSED-RELATED"/>
    <property type="match status" value="1"/>
</dbReference>
<dbReference type="Proteomes" id="UP000504609">
    <property type="component" value="Unplaced"/>
</dbReference>
<name>A0A6J1GC90_CUCMO</name>
<reference evidence="2" key="1">
    <citation type="submission" date="2025-08" db="UniProtKB">
        <authorList>
            <consortium name="RefSeq"/>
        </authorList>
    </citation>
    <scope>IDENTIFICATION</scope>
    <source>
        <tissue evidence="2">Young leaves</tissue>
    </source>
</reference>
<evidence type="ECO:0000313" key="1">
    <source>
        <dbReference type="Proteomes" id="UP000504609"/>
    </source>
</evidence>
<dbReference type="Gene3D" id="3.40.50.1820">
    <property type="entry name" value="alpha/beta hydrolase"/>
    <property type="match status" value="1"/>
</dbReference>
<dbReference type="InterPro" id="IPR029058">
    <property type="entry name" value="AB_hydrolase_fold"/>
</dbReference>
<dbReference type="FunFam" id="3.40.50.1820:FF:000270">
    <property type="entry name" value="Alpha/beta-Hydrolases superfamily protein"/>
    <property type="match status" value="1"/>
</dbReference>
<sequence>MIIAIGVAFAVGFIGWVSVALLKPPPPKLCGSPNGPPLTSPRIKLSDGRHLAYKELGVRKEEARYNIIISHGLYSCKDMDLPISQERMEELKLYIVIYDRAGHCESDPYPSRSVKTEAFDIQELADKLELGTTFYVMGCSVGAYAVWGCLKYIPHRLLGASLVVPTVNFWWSPFPSDLSQRCFAKYPQSYKRMFWIAYYTPWLMYWWMTQKWFPNLDNEDMLSNSDLVITKRLMERPDKCNIVQQGERECIHRDLLCNFGKWEFDPMELSNPFPDNKGSFHMWQGSEDRIVPIELNRFIAQKLSWIQYHEISSAGHFLVHDAKNLEAIIRALLVL</sequence>
<dbReference type="PANTHER" id="PTHR45763:SF21">
    <property type="entry name" value="ALPHA_BETA-HYDROLASES SUPERFAMILY PROTEIN"/>
    <property type="match status" value="1"/>
</dbReference>